<feature type="compositionally biased region" description="Basic and acidic residues" evidence="1">
    <location>
        <begin position="311"/>
        <end position="326"/>
    </location>
</feature>
<name>A0A1H9CN26_9EURY</name>
<feature type="compositionally biased region" description="Basic and acidic residues" evidence="1">
    <location>
        <begin position="84"/>
        <end position="102"/>
    </location>
</feature>
<accession>A0A1H9CN26</accession>
<protein>
    <submittedName>
        <fullName evidence="2">Helix-hairpin-helix domain-containing protein</fullName>
    </submittedName>
</protein>
<reference evidence="3" key="1">
    <citation type="submission" date="2016-10" db="EMBL/GenBank/DDBJ databases">
        <authorList>
            <person name="Varghese N."/>
            <person name="Submissions S."/>
        </authorList>
    </citation>
    <scope>NUCLEOTIDE SEQUENCE [LARGE SCALE GENOMIC DNA]</scope>
    <source>
        <strain evidence="3">DSM 25055</strain>
    </source>
</reference>
<feature type="region of interest" description="Disordered" evidence="1">
    <location>
        <begin position="458"/>
        <end position="496"/>
    </location>
</feature>
<dbReference type="EMBL" id="FOFD01000001">
    <property type="protein sequence ID" value="SEQ02457.1"/>
    <property type="molecule type" value="Genomic_DNA"/>
</dbReference>
<dbReference type="Pfam" id="PF18780">
    <property type="entry name" value="HNH_repeat"/>
    <property type="match status" value="3"/>
</dbReference>
<dbReference type="Pfam" id="PF19110">
    <property type="entry name" value="DUF5797"/>
    <property type="match status" value="1"/>
</dbReference>
<feature type="region of interest" description="Disordered" evidence="1">
    <location>
        <begin position="84"/>
        <end position="105"/>
    </location>
</feature>
<evidence type="ECO:0000313" key="2">
    <source>
        <dbReference type="EMBL" id="SEQ02457.1"/>
    </source>
</evidence>
<feature type="compositionally biased region" description="Polar residues" evidence="1">
    <location>
        <begin position="300"/>
        <end position="309"/>
    </location>
</feature>
<dbReference type="InterPro" id="IPR043815">
    <property type="entry name" value="DUF5797"/>
</dbReference>
<dbReference type="AlphaFoldDB" id="A0A1H9CN26"/>
<dbReference type="Gene3D" id="1.10.150.20">
    <property type="entry name" value="5' to 3' exonuclease, C-terminal subdomain"/>
    <property type="match status" value="1"/>
</dbReference>
<dbReference type="STRING" id="1186196.SAMN04489841_1100"/>
<evidence type="ECO:0000256" key="1">
    <source>
        <dbReference type="SAM" id="MobiDB-lite"/>
    </source>
</evidence>
<feature type="compositionally biased region" description="Low complexity" evidence="1">
    <location>
        <begin position="278"/>
        <end position="291"/>
    </location>
</feature>
<gene>
    <name evidence="2" type="ORF">SAMN04489841_1100</name>
</gene>
<proteinExistence type="predicted"/>
<sequence>MTVWAVVGSVLTPPCQNARYKQRTSVMMEILASIVSSLNGGQRSQGWQSTAASAQLIADGGKEVDKFEDSTEEVGGFVFGQVEERTDSNSSTHSERERRDDTVLSSEAQARLADLINLQPTKNNELQERWNLDSGSEVHQYLESELKSYYYRDENSLIRATDGAEQLLNDEPDSSTKKGASEDELEHSSTASSPDESIDLQERDLIIELVSLTQEMGRLPTASEVNDQCRNTHQEYREVFGSLVTAYKQAGIVPEDVSEAELTTYTTEEFSGKNGSEAKSTSDTSRLSSASSDKEGGNTGEVTTHSGASSKLEKPATQEQTEDHAGQVEVTEDALVKDIQRFAEIIDEPPTEELVISYGEYGSTAYETVFESWDHALEEAGFDSADVPDWTNRKYTNTKILDAISDLAEELGHPPTTTEMNKYGDVTGGIGSLRFGSWANAISLAGLDSDERSSIQKATAASDGQFGSSTADSEGSAEEITVTSDPTDASAEESSLEELTSVSGVLKSDAIALAEAGYASREALKEASVDDLQKVEKIDLQIALRIKADVEE</sequence>
<feature type="region of interest" description="Disordered" evidence="1">
    <location>
        <begin position="163"/>
        <end position="200"/>
    </location>
</feature>
<dbReference type="InterPro" id="IPR010995">
    <property type="entry name" value="DNA_repair_Rad51/TF_NusA_a-hlx"/>
</dbReference>
<dbReference type="SUPFAM" id="SSF47794">
    <property type="entry name" value="Rad51 N-terminal domain-like"/>
    <property type="match status" value="1"/>
</dbReference>
<dbReference type="Proteomes" id="UP000199114">
    <property type="component" value="Unassembled WGS sequence"/>
</dbReference>
<feature type="region of interest" description="Disordered" evidence="1">
    <location>
        <begin position="268"/>
        <end position="330"/>
    </location>
</feature>
<keyword evidence="3" id="KW-1185">Reference proteome</keyword>
<dbReference type="InterPro" id="IPR041025">
    <property type="entry name" value="HNH_repeat"/>
</dbReference>
<dbReference type="Pfam" id="PF14520">
    <property type="entry name" value="HHH_5"/>
    <property type="match status" value="1"/>
</dbReference>
<dbReference type="GO" id="GO:0000166">
    <property type="term" value="F:nucleotide binding"/>
    <property type="evidence" value="ECO:0007669"/>
    <property type="project" value="InterPro"/>
</dbReference>
<organism evidence="2 3">
    <name type="scientific">Natrinema salaciae</name>
    <dbReference type="NCBI Taxonomy" id="1186196"/>
    <lineage>
        <taxon>Archaea</taxon>
        <taxon>Methanobacteriati</taxon>
        <taxon>Methanobacteriota</taxon>
        <taxon>Stenosarchaea group</taxon>
        <taxon>Halobacteria</taxon>
        <taxon>Halobacteriales</taxon>
        <taxon>Natrialbaceae</taxon>
        <taxon>Natrinema</taxon>
    </lineage>
</organism>
<evidence type="ECO:0000313" key="3">
    <source>
        <dbReference type="Proteomes" id="UP000199114"/>
    </source>
</evidence>